<dbReference type="AlphaFoldDB" id="A0A2N9W4Z4"/>
<keyword evidence="1" id="KW-1133">Transmembrane helix</keyword>
<evidence type="ECO:0000313" key="2">
    <source>
        <dbReference type="EMBL" id="PIO46812.1"/>
    </source>
</evidence>
<dbReference type="RefSeq" id="WP_099999056.1">
    <property type="nucleotide sequence ID" value="NZ_CP017940.1"/>
</dbReference>
<dbReference type="OrthoDB" id="8420687at2"/>
<sequence length="81" mass="8692">MDNFEKYALALMVVFGALIIGGLMAVHIAWEHKAGFLYALGAAVVVWSAGFAVLFDKPRLYGLLLLIATALITASVVVLVR</sequence>
<organism evidence="2 3">
    <name type="scientific">Phyllobacterium zundukense</name>
    <dbReference type="NCBI Taxonomy" id="1867719"/>
    <lineage>
        <taxon>Bacteria</taxon>
        <taxon>Pseudomonadati</taxon>
        <taxon>Pseudomonadota</taxon>
        <taxon>Alphaproteobacteria</taxon>
        <taxon>Hyphomicrobiales</taxon>
        <taxon>Phyllobacteriaceae</taxon>
        <taxon>Phyllobacterium</taxon>
    </lineage>
</organism>
<reference evidence="2 3" key="1">
    <citation type="journal article" date="2017" name="Int J Environ Stud">
        <title>Does the Miocene-Pliocene relict legume Oxytropis triphylla form nitrogen-fixing nodules with a combination of bacterial strains?</title>
        <authorList>
            <person name="Safronova V."/>
            <person name="Belimov A."/>
            <person name="Sazanova A."/>
            <person name="Kuznetsova I."/>
            <person name="Popova J."/>
            <person name="Andronov E."/>
            <person name="Verkhozina A."/>
            <person name="Tikhonovich I."/>
        </authorList>
    </citation>
    <scope>NUCLEOTIDE SEQUENCE [LARGE SCALE GENOMIC DNA]</scope>
    <source>
        <strain evidence="2 3">Tri-38</strain>
    </source>
</reference>
<feature type="transmembrane region" description="Helical" evidence="1">
    <location>
        <begin position="60"/>
        <end position="80"/>
    </location>
</feature>
<protein>
    <submittedName>
        <fullName evidence="2">Uncharacterized protein</fullName>
    </submittedName>
</protein>
<dbReference type="Proteomes" id="UP000232163">
    <property type="component" value="Unassembled WGS sequence"/>
</dbReference>
<dbReference type="KEGG" id="pht:BLM14_08905"/>
<proteinExistence type="predicted"/>
<feature type="transmembrane region" description="Helical" evidence="1">
    <location>
        <begin position="7"/>
        <end position="30"/>
    </location>
</feature>
<name>A0A2N9W4Z4_9HYPH</name>
<accession>A0A2N9W4Z4</accession>
<keyword evidence="3" id="KW-1185">Reference proteome</keyword>
<keyword evidence="1" id="KW-0812">Transmembrane</keyword>
<gene>
    <name evidence="2" type="ORF">B5P45_03180</name>
</gene>
<evidence type="ECO:0000256" key="1">
    <source>
        <dbReference type="SAM" id="Phobius"/>
    </source>
</evidence>
<comment type="caution">
    <text evidence="2">The sequence shown here is derived from an EMBL/GenBank/DDBJ whole genome shotgun (WGS) entry which is preliminary data.</text>
</comment>
<keyword evidence="1" id="KW-0472">Membrane</keyword>
<feature type="transmembrane region" description="Helical" evidence="1">
    <location>
        <begin position="36"/>
        <end position="55"/>
    </location>
</feature>
<evidence type="ECO:0000313" key="3">
    <source>
        <dbReference type="Proteomes" id="UP000232163"/>
    </source>
</evidence>
<dbReference type="EMBL" id="MZMT01000003">
    <property type="protein sequence ID" value="PIO46812.1"/>
    <property type="molecule type" value="Genomic_DNA"/>
</dbReference>